<keyword evidence="6" id="KW-1185">Reference proteome</keyword>
<dbReference type="InterPro" id="IPR050093">
    <property type="entry name" value="ABC_SmlMolc_Importer"/>
</dbReference>
<dbReference type="InterPro" id="IPR027417">
    <property type="entry name" value="P-loop_NTPase"/>
</dbReference>
<dbReference type="Pfam" id="PF08402">
    <property type="entry name" value="TOBE_2"/>
    <property type="match status" value="1"/>
</dbReference>
<dbReference type="GO" id="GO:0016887">
    <property type="term" value="F:ATP hydrolysis activity"/>
    <property type="evidence" value="ECO:0007669"/>
    <property type="project" value="InterPro"/>
</dbReference>
<dbReference type="InterPro" id="IPR003439">
    <property type="entry name" value="ABC_transporter-like_ATP-bd"/>
</dbReference>
<accession>A0A9Q7AN53</accession>
<dbReference type="AlphaFoldDB" id="A0A9Q7AN53"/>
<dbReference type="SMART" id="SM00382">
    <property type="entry name" value="AAA"/>
    <property type="match status" value="1"/>
</dbReference>
<keyword evidence="2" id="KW-0547">Nucleotide-binding</keyword>
<dbReference type="SUPFAM" id="SSF52540">
    <property type="entry name" value="P-loop containing nucleoside triphosphate hydrolases"/>
    <property type="match status" value="1"/>
</dbReference>
<sequence>MIRLAGLSIDLPGFRLAPLDLEVEEGEFFMLVGPSGAGKTLLLEAIAGLQPISGGTIALDGRDVTVLPPERRRVALVYQDYALFPHLTVAQNIAYGLRFCGGGDRAHIDGLVDLLRLGHLLDRRPLTLSGGERQRTALARALAVRPDLLLLDEPLAALDPLFREEIQSHLRELHGQGLTLLMVTHDFGEVLSLGQRVAVLDEGVLQQVGPVEEVFRRPVNGRVASFVGMKNLFRAVVSAGEGRLDDGKRLILSPDVPDGRALFGIRPEDVELCREPSGEASFPCRVEALVPRGAVFDIVLRFGTLRLVAQMAPSRLLDLALRRDECVWARFRPASICRFPDGEVGCP</sequence>
<keyword evidence="1" id="KW-0813">Transport</keyword>
<evidence type="ECO:0000313" key="5">
    <source>
        <dbReference type="EMBL" id="QTX31937.1"/>
    </source>
</evidence>
<dbReference type="PANTHER" id="PTHR42781">
    <property type="entry name" value="SPERMIDINE/PUTRESCINE IMPORT ATP-BINDING PROTEIN POTA"/>
    <property type="match status" value="1"/>
</dbReference>
<reference evidence="6" key="1">
    <citation type="submission" date="2021-04" db="EMBL/GenBank/DDBJ databases">
        <title>A novel Synergistetes isolate from a pyrite-forming mixed culture.</title>
        <authorList>
            <person name="Bunk B."/>
            <person name="Sproer C."/>
            <person name="Spring S."/>
            <person name="Pester M."/>
        </authorList>
    </citation>
    <scope>NUCLEOTIDE SEQUENCE [LARGE SCALE GENOMIC DNA]</scope>
    <source>
        <strain evidence="6">J.5.4.2-T.3.5.2</strain>
    </source>
</reference>
<feature type="domain" description="ABC transporter" evidence="4">
    <location>
        <begin position="2"/>
        <end position="227"/>
    </location>
</feature>
<evidence type="ECO:0000256" key="3">
    <source>
        <dbReference type="ARBA" id="ARBA00022840"/>
    </source>
</evidence>
<dbReference type="InterPro" id="IPR013611">
    <property type="entry name" value="Transp-assoc_OB_typ2"/>
</dbReference>
<protein>
    <submittedName>
        <fullName evidence="5">ABC transporter ATP-binding protein</fullName>
    </submittedName>
</protein>
<evidence type="ECO:0000259" key="4">
    <source>
        <dbReference type="PROSITE" id="PS50893"/>
    </source>
</evidence>
<organism evidence="5 6">
    <name type="scientific">Aminithiophilus ramosus</name>
    <dbReference type="NCBI Taxonomy" id="3029084"/>
    <lineage>
        <taxon>Bacteria</taxon>
        <taxon>Thermotogati</taxon>
        <taxon>Synergistota</taxon>
        <taxon>Synergistia</taxon>
        <taxon>Synergistales</taxon>
        <taxon>Aminithiophilaceae</taxon>
        <taxon>Aminithiophilus</taxon>
    </lineage>
</organism>
<name>A0A9Q7AN53_9BACT</name>
<evidence type="ECO:0000313" key="6">
    <source>
        <dbReference type="Proteomes" id="UP000671879"/>
    </source>
</evidence>
<dbReference type="SUPFAM" id="SSF50331">
    <property type="entry name" value="MOP-like"/>
    <property type="match status" value="1"/>
</dbReference>
<evidence type="ECO:0000256" key="1">
    <source>
        <dbReference type="ARBA" id="ARBA00022448"/>
    </source>
</evidence>
<dbReference type="InterPro" id="IPR003593">
    <property type="entry name" value="AAA+_ATPase"/>
</dbReference>
<dbReference type="Proteomes" id="UP000671879">
    <property type="component" value="Chromosome"/>
</dbReference>
<dbReference type="EMBL" id="CP072943">
    <property type="protein sequence ID" value="QTX31937.1"/>
    <property type="molecule type" value="Genomic_DNA"/>
</dbReference>
<evidence type="ECO:0000256" key="2">
    <source>
        <dbReference type="ARBA" id="ARBA00022741"/>
    </source>
</evidence>
<dbReference type="Pfam" id="PF00005">
    <property type="entry name" value="ABC_tran"/>
    <property type="match status" value="1"/>
</dbReference>
<dbReference type="GO" id="GO:0005524">
    <property type="term" value="F:ATP binding"/>
    <property type="evidence" value="ECO:0007669"/>
    <property type="project" value="UniProtKB-KW"/>
</dbReference>
<proteinExistence type="predicted"/>
<dbReference type="PANTHER" id="PTHR42781:SF4">
    <property type="entry name" value="SPERMIDINE_PUTRESCINE IMPORT ATP-BINDING PROTEIN POTA"/>
    <property type="match status" value="1"/>
</dbReference>
<dbReference type="InterPro" id="IPR008995">
    <property type="entry name" value="Mo/tungstate-bd_C_term_dom"/>
</dbReference>
<dbReference type="GO" id="GO:0022857">
    <property type="term" value="F:transmembrane transporter activity"/>
    <property type="evidence" value="ECO:0007669"/>
    <property type="project" value="InterPro"/>
</dbReference>
<dbReference type="PROSITE" id="PS50893">
    <property type="entry name" value="ABC_TRANSPORTER_2"/>
    <property type="match status" value="1"/>
</dbReference>
<keyword evidence="3 5" id="KW-0067">ATP-binding</keyword>
<dbReference type="RefSeq" id="WP_274373136.1">
    <property type="nucleotide sequence ID" value="NZ_CP072943.1"/>
</dbReference>
<dbReference type="Gene3D" id="3.40.50.300">
    <property type="entry name" value="P-loop containing nucleotide triphosphate hydrolases"/>
    <property type="match status" value="1"/>
</dbReference>
<gene>
    <name evidence="5" type="ORF">KAR29_11535</name>
</gene>
<dbReference type="GO" id="GO:0043190">
    <property type="term" value="C:ATP-binding cassette (ABC) transporter complex"/>
    <property type="evidence" value="ECO:0007669"/>
    <property type="project" value="InterPro"/>
</dbReference>
<dbReference type="KEGG" id="aram:KAR29_11535"/>